<feature type="domain" description="Cupin type-2" evidence="3">
    <location>
        <begin position="96"/>
        <end position="163"/>
    </location>
</feature>
<keyword evidence="1" id="KW-0223">Dioxygenase</keyword>
<dbReference type="InterPro" id="IPR047183">
    <property type="entry name" value="GDO-like"/>
</dbReference>
<organism evidence="4 5">
    <name type="scientific">Cladophialophora chaetospira</name>
    <dbReference type="NCBI Taxonomy" id="386627"/>
    <lineage>
        <taxon>Eukaryota</taxon>
        <taxon>Fungi</taxon>
        <taxon>Dikarya</taxon>
        <taxon>Ascomycota</taxon>
        <taxon>Pezizomycotina</taxon>
        <taxon>Eurotiomycetes</taxon>
        <taxon>Chaetothyriomycetidae</taxon>
        <taxon>Chaetothyriales</taxon>
        <taxon>Herpotrichiellaceae</taxon>
        <taxon>Cladophialophora</taxon>
    </lineage>
</organism>
<dbReference type="Gene3D" id="2.60.120.10">
    <property type="entry name" value="Jelly Rolls"/>
    <property type="match status" value="1"/>
</dbReference>
<dbReference type="Pfam" id="PF07883">
    <property type="entry name" value="Cupin_2"/>
    <property type="match status" value="1"/>
</dbReference>
<dbReference type="InterPro" id="IPR013096">
    <property type="entry name" value="Cupin_2"/>
</dbReference>
<comment type="caution">
    <text evidence="4">The sequence shown here is derived from an EMBL/GenBank/DDBJ whole genome shotgun (WGS) entry which is preliminary data.</text>
</comment>
<dbReference type="GO" id="GO:0051213">
    <property type="term" value="F:dioxygenase activity"/>
    <property type="evidence" value="ECO:0007669"/>
    <property type="project" value="UniProtKB-KW"/>
</dbReference>
<dbReference type="EMBL" id="JAPDRK010000028">
    <property type="protein sequence ID" value="KAJ9602228.1"/>
    <property type="molecule type" value="Genomic_DNA"/>
</dbReference>
<evidence type="ECO:0000256" key="1">
    <source>
        <dbReference type="ARBA" id="ARBA00022964"/>
    </source>
</evidence>
<name>A0AA38WW47_9EURO</name>
<evidence type="ECO:0000313" key="4">
    <source>
        <dbReference type="EMBL" id="KAJ9602228.1"/>
    </source>
</evidence>
<gene>
    <name evidence="4" type="ORF">H2200_013348</name>
</gene>
<keyword evidence="2" id="KW-0560">Oxidoreductase</keyword>
<dbReference type="InterPro" id="IPR014710">
    <property type="entry name" value="RmlC-like_jellyroll"/>
</dbReference>
<evidence type="ECO:0000313" key="5">
    <source>
        <dbReference type="Proteomes" id="UP001172673"/>
    </source>
</evidence>
<evidence type="ECO:0000256" key="2">
    <source>
        <dbReference type="ARBA" id="ARBA00023002"/>
    </source>
</evidence>
<proteinExistence type="predicted"/>
<reference evidence="4" key="1">
    <citation type="submission" date="2022-10" db="EMBL/GenBank/DDBJ databases">
        <title>Culturing micro-colonial fungi from biological soil crusts in the Mojave desert and describing Neophaeococcomyces mojavensis, and introducing the new genera and species Taxawa tesnikishii.</title>
        <authorList>
            <person name="Kurbessoian T."/>
            <person name="Stajich J.E."/>
        </authorList>
    </citation>
    <scope>NUCLEOTIDE SEQUENCE</scope>
    <source>
        <strain evidence="4">TK_41</strain>
    </source>
</reference>
<accession>A0AA38WW47</accession>
<protein>
    <recommendedName>
        <fullName evidence="3">Cupin type-2 domain-containing protein</fullName>
    </recommendedName>
</protein>
<evidence type="ECO:0000259" key="3">
    <source>
        <dbReference type="Pfam" id="PF07883"/>
    </source>
</evidence>
<dbReference type="PANTHER" id="PTHR41517:SF1">
    <property type="entry name" value="CUPIN"/>
    <property type="match status" value="1"/>
</dbReference>
<dbReference type="CDD" id="cd02216">
    <property type="entry name" value="cupin_GDO-like_N"/>
    <property type="match status" value="1"/>
</dbReference>
<dbReference type="Proteomes" id="UP001172673">
    <property type="component" value="Unassembled WGS sequence"/>
</dbReference>
<dbReference type="PANTHER" id="PTHR41517">
    <property type="entry name" value="1,2-DIOXYGENASE PROTEIN-RELATED"/>
    <property type="match status" value="1"/>
</dbReference>
<dbReference type="InterPro" id="IPR011051">
    <property type="entry name" value="RmlC_Cupin_sf"/>
</dbReference>
<sequence>MSTTTSLTETKSKHQQLLDKLPEHNVDSLWTSMHAMVTTKPSPKADVALWKYKELRPLLLEAGNAVSAEEAERRVLMLTNPALKPPFTTDTVYAGLQLINKGEIAPAHRHRSFALRFIIEGSRGFTAVEGEKIYMSEGDVILTPKWKWHDHGHEGDGPMIWLDGLDLPLYHCLPTHFAEPYSSNRYPRSPVKDSPLCFPWKDMKMSLDDTTEDWSMQTYHHADQEYVSGTLGAHAERVKAGIQSPPRRDTCAYIYHVQSGSGKSEITKANGEVKTVVWEKSDTFAVPAWSLIVHTADEISDAYFFVLSDRPLLENLQMYAKDQTL</sequence>
<dbReference type="SUPFAM" id="SSF51182">
    <property type="entry name" value="RmlC-like cupins"/>
    <property type="match status" value="1"/>
</dbReference>
<keyword evidence="5" id="KW-1185">Reference proteome</keyword>
<dbReference type="AlphaFoldDB" id="A0AA38WW47"/>